<keyword evidence="2" id="KW-1185">Reference proteome</keyword>
<protein>
    <submittedName>
        <fullName evidence="1">Uncharacterized protein</fullName>
    </submittedName>
</protein>
<sequence length="57" mass="6844">MNNTCNVHLDLWSCAVARDRIPRRKLDLSSAINTKQAHVHRYKENPERRFWELVCHN</sequence>
<comment type="caution">
    <text evidence="1">The sequence shown here is derived from an EMBL/GenBank/DDBJ whole genome shotgun (WGS) entry which is preliminary data.</text>
</comment>
<evidence type="ECO:0000313" key="2">
    <source>
        <dbReference type="Proteomes" id="UP000828390"/>
    </source>
</evidence>
<accession>A0A9D4DUU5</accession>
<reference evidence="1" key="1">
    <citation type="journal article" date="2019" name="bioRxiv">
        <title>The Genome of the Zebra Mussel, Dreissena polymorpha: A Resource for Invasive Species Research.</title>
        <authorList>
            <person name="McCartney M.A."/>
            <person name="Auch B."/>
            <person name="Kono T."/>
            <person name="Mallez S."/>
            <person name="Zhang Y."/>
            <person name="Obille A."/>
            <person name="Becker A."/>
            <person name="Abrahante J.E."/>
            <person name="Garbe J."/>
            <person name="Badalamenti J.P."/>
            <person name="Herman A."/>
            <person name="Mangelson H."/>
            <person name="Liachko I."/>
            <person name="Sullivan S."/>
            <person name="Sone E.D."/>
            <person name="Koren S."/>
            <person name="Silverstein K.A.T."/>
            <person name="Beckman K.B."/>
            <person name="Gohl D.M."/>
        </authorList>
    </citation>
    <scope>NUCLEOTIDE SEQUENCE</scope>
    <source>
        <strain evidence="1">Duluth1</strain>
        <tissue evidence="1">Whole animal</tissue>
    </source>
</reference>
<dbReference type="AlphaFoldDB" id="A0A9D4DUU5"/>
<organism evidence="1 2">
    <name type="scientific">Dreissena polymorpha</name>
    <name type="common">Zebra mussel</name>
    <name type="synonym">Mytilus polymorpha</name>
    <dbReference type="NCBI Taxonomy" id="45954"/>
    <lineage>
        <taxon>Eukaryota</taxon>
        <taxon>Metazoa</taxon>
        <taxon>Spiralia</taxon>
        <taxon>Lophotrochozoa</taxon>
        <taxon>Mollusca</taxon>
        <taxon>Bivalvia</taxon>
        <taxon>Autobranchia</taxon>
        <taxon>Heteroconchia</taxon>
        <taxon>Euheterodonta</taxon>
        <taxon>Imparidentia</taxon>
        <taxon>Neoheterodontei</taxon>
        <taxon>Myida</taxon>
        <taxon>Dreissenoidea</taxon>
        <taxon>Dreissenidae</taxon>
        <taxon>Dreissena</taxon>
    </lineage>
</organism>
<evidence type="ECO:0000313" key="1">
    <source>
        <dbReference type="EMBL" id="KAH3754730.1"/>
    </source>
</evidence>
<dbReference type="EMBL" id="JAIWYP010000010">
    <property type="protein sequence ID" value="KAH3754730.1"/>
    <property type="molecule type" value="Genomic_DNA"/>
</dbReference>
<gene>
    <name evidence="1" type="ORF">DPMN_189411</name>
</gene>
<dbReference type="Proteomes" id="UP000828390">
    <property type="component" value="Unassembled WGS sequence"/>
</dbReference>
<proteinExistence type="predicted"/>
<name>A0A9D4DUU5_DREPO</name>
<reference evidence="1" key="2">
    <citation type="submission" date="2020-11" db="EMBL/GenBank/DDBJ databases">
        <authorList>
            <person name="McCartney M.A."/>
            <person name="Auch B."/>
            <person name="Kono T."/>
            <person name="Mallez S."/>
            <person name="Becker A."/>
            <person name="Gohl D.M."/>
            <person name="Silverstein K.A.T."/>
            <person name="Koren S."/>
            <person name="Bechman K.B."/>
            <person name="Herman A."/>
            <person name="Abrahante J.E."/>
            <person name="Garbe J."/>
        </authorList>
    </citation>
    <scope>NUCLEOTIDE SEQUENCE</scope>
    <source>
        <strain evidence="1">Duluth1</strain>
        <tissue evidence="1">Whole animal</tissue>
    </source>
</reference>